<gene>
    <name evidence="4" type="ORF">SAMN04487965_1812</name>
</gene>
<evidence type="ECO:0000313" key="5">
    <source>
        <dbReference type="Proteomes" id="UP000184170"/>
    </source>
</evidence>
<keyword evidence="2 3" id="KW-0804">Transcription</keyword>
<dbReference type="Proteomes" id="UP000184170">
    <property type="component" value="Unassembled WGS sequence"/>
</dbReference>
<dbReference type="EMBL" id="FQVA01000001">
    <property type="protein sequence ID" value="SHF27668.1"/>
    <property type="molecule type" value="Genomic_DNA"/>
</dbReference>
<evidence type="ECO:0000313" key="4">
    <source>
        <dbReference type="EMBL" id="SHF27668.1"/>
    </source>
</evidence>
<dbReference type="GO" id="GO:0006355">
    <property type="term" value="P:regulation of DNA-templated transcription"/>
    <property type="evidence" value="ECO:0007669"/>
    <property type="project" value="InterPro"/>
</dbReference>
<evidence type="ECO:0000256" key="2">
    <source>
        <dbReference type="ARBA" id="ARBA00023163"/>
    </source>
</evidence>
<evidence type="ECO:0000256" key="1">
    <source>
        <dbReference type="ARBA" id="ARBA00023015"/>
    </source>
</evidence>
<dbReference type="NCBIfam" id="NF008723">
    <property type="entry name" value="PRK11718.1"/>
    <property type="match status" value="1"/>
</dbReference>
<proteinExistence type="inferred from homology"/>
<organism evidence="4 5">
    <name type="scientific">Microbulbifer donghaiensis</name>
    <dbReference type="NCBI Taxonomy" id="494016"/>
    <lineage>
        <taxon>Bacteria</taxon>
        <taxon>Pseudomonadati</taxon>
        <taxon>Pseudomonadota</taxon>
        <taxon>Gammaproteobacteria</taxon>
        <taxon>Cellvibrionales</taxon>
        <taxon>Microbulbiferaceae</taxon>
        <taxon>Microbulbifer</taxon>
    </lineage>
</organism>
<dbReference type="RefSeq" id="WP_073273822.1">
    <property type="nucleotide sequence ID" value="NZ_FQVA01000001.1"/>
</dbReference>
<reference evidence="5" key="1">
    <citation type="submission" date="2016-11" db="EMBL/GenBank/DDBJ databases">
        <authorList>
            <person name="Varghese N."/>
            <person name="Submissions S."/>
        </authorList>
    </citation>
    <scope>NUCLEOTIDE SEQUENCE [LARGE SCALE GENOMIC DNA]</scope>
    <source>
        <strain evidence="5">CGMCC 1.7063</strain>
    </source>
</reference>
<dbReference type="Pfam" id="PF04353">
    <property type="entry name" value="Rsd_AlgQ"/>
    <property type="match status" value="1"/>
</dbReference>
<dbReference type="AlphaFoldDB" id="A0A1M5ABJ5"/>
<protein>
    <submittedName>
        <fullName evidence="4">Regulator of sigma D</fullName>
    </submittedName>
</protein>
<accession>A0A1M5ABJ5</accession>
<keyword evidence="1 3" id="KW-0805">Transcription regulation</keyword>
<dbReference type="InterPro" id="IPR038309">
    <property type="entry name" value="Rsd/AlgQ_sf"/>
</dbReference>
<dbReference type="Gene3D" id="1.20.120.1370">
    <property type="entry name" value="Regulator of RNA polymerase sigma(70) subunit, domain 4"/>
    <property type="match status" value="1"/>
</dbReference>
<sequence>MLENCKSARERWGGVSEIIDRWLHSRQALLVRFCGLSDKKEFDEGDAETEENLRQLCQLLMDYVSAGHFEVYEQLIREGQEFDDKSGLEQARELYKEIDTTTDLTVDFNDKYQETDDLSSLVRDLSELGEALESRFSSEDRMIALLHTAHKNQLA</sequence>
<dbReference type="STRING" id="494016.SAMN04487965_1812"/>
<evidence type="ECO:0000256" key="3">
    <source>
        <dbReference type="RuleBase" id="RU004409"/>
    </source>
</evidence>
<keyword evidence="5" id="KW-1185">Reference proteome</keyword>
<dbReference type="PIRSF" id="PIRSF016548">
    <property type="entry name" value="Rsd_AlgQ"/>
    <property type="match status" value="1"/>
</dbReference>
<dbReference type="OrthoDB" id="5567237at2"/>
<dbReference type="InterPro" id="IPR007448">
    <property type="entry name" value="Sigma70_reg_Rsd_AlgQ"/>
</dbReference>
<comment type="similarity">
    <text evidence="3">Belongs to the Rsd/AlgQ family.</text>
</comment>
<name>A0A1M5ABJ5_9GAMM</name>